<evidence type="ECO:0000313" key="1">
    <source>
        <dbReference type="EMBL" id="WOK05254.1"/>
    </source>
</evidence>
<protein>
    <submittedName>
        <fullName evidence="1">UPF0175 family protein</fullName>
    </submittedName>
</protein>
<dbReference type="Proteomes" id="UP001302349">
    <property type="component" value="Chromosome"/>
</dbReference>
<reference evidence="1 2" key="1">
    <citation type="journal article" date="2023" name="Microbiol. Resour. Announc.">
        <title>Complete Genome Sequence of Imperialibacter roseus strain P4T.</title>
        <authorList>
            <person name="Tizabi D.R."/>
            <person name="Bachvaroff T."/>
            <person name="Hill R.T."/>
        </authorList>
    </citation>
    <scope>NUCLEOTIDE SEQUENCE [LARGE SCALE GENOMIC DNA]</scope>
    <source>
        <strain evidence="1 2">P4T</strain>
    </source>
</reference>
<dbReference type="Pfam" id="PF03683">
    <property type="entry name" value="UPF0175"/>
    <property type="match status" value="1"/>
</dbReference>
<keyword evidence="2" id="KW-1185">Reference proteome</keyword>
<sequence>MKTITLNNIPDDIDEKEVSMIVAVKLFDQGKLSSGQAAAIAGISKREFIESVGEYGVSVFQQSPEDLLNDVENAARGK</sequence>
<organism evidence="1 2">
    <name type="scientific">Imperialibacter roseus</name>
    <dbReference type="NCBI Taxonomy" id="1324217"/>
    <lineage>
        <taxon>Bacteria</taxon>
        <taxon>Pseudomonadati</taxon>
        <taxon>Bacteroidota</taxon>
        <taxon>Cytophagia</taxon>
        <taxon>Cytophagales</taxon>
        <taxon>Flammeovirgaceae</taxon>
        <taxon>Imperialibacter</taxon>
    </lineage>
</organism>
<dbReference type="EMBL" id="CP136051">
    <property type="protein sequence ID" value="WOK05254.1"/>
    <property type="molecule type" value="Genomic_DNA"/>
</dbReference>
<gene>
    <name evidence="1" type="ORF">RT717_19425</name>
</gene>
<dbReference type="RefSeq" id="WP_317488015.1">
    <property type="nucleotide sequence ID" value="NZ_CP136051.1"/>
</dbReference>
<accession>A0ABZ0IJQ7</accession>
<dbReference type="InterPro" id="IPR005368">
    <property type="entry name" value="UPF0175"/>
</dbReference>
<evidence type="ECO:0000313" key="2">
    <source>
        <dbReference type="Proteomes" id="UP001302349"/>
    </source>
</evidence>
<proteinExistence type="predicted"/>
<name>A0ABZ0IJQ7_9BACT</name>